<keyword evidence="3 4" id="KW-1001">Plastid inner membrane</keyword>
<evidence type="ECO:0000256" key="4">
    <source>
        <dbReference type="RuleBase" id="RU364085"/>
    </source>
</evidence>
<feature type="transmembrane region" description="Helical" evidence="4">
    <location>
        <begin position="169"/>
        <end position="196"/>
    </location>
</feature>
<dbReference type="AlphaFoldDB" id="A0A8A2Z0H3"/>
<keyword evidence="4" id="KW-1133">Transmembrane helix</keyword>
<evidence type="ECO:0000256" key="2">
    <source>
        <dbReference type="ARBA" id="ARBA00004478"/>
    </source>
</evidence>
<comment type="function">
    <text evidence="1 4">Involved in protein precursor import into chloroplasts. May be part of an intermediate translocation complex acting as a protein-conducting channel at the inner envelope.</text>
</comment>
<evidence type="ECO:0000256" key="3">
    <source>
        <dbReference type="ARBA" id="ARBA00022780"/>
    </source>
</evidence>
<keyword evidence="4" id="KW-0472">Membrane</keyword>
<keyword evidence="4" id="KW-0812">Transmembrane</keyword>
<organism evidence="6">
    <name type="scientific">Tribulus terrestris</name>
    <name type="common">Puncture vine</name>
    <dbReference type="NCBI Taxonomy" id="210369"/>
    <lineage>
        <taxon>Eukaryota</taxon>
        <taxon>Viridiplantae</taxon>
        <taxon>Streptophyta</taxon>
        <taxon>Embryophyta</taxon>
        <taxon>Tracheophyta</taxon>
        <taxon>Spermatophyta</taxon>
        <taxon>Magnoliopsida</taxon>
        <taxon>eudicotyledons</taxon>
        <taxon>Gunneridae</taxon>
        <taxon>Pentapetalae</taxon>
        <taxon>rosids</taxon>
        <taxon>fabids</taxon>
        <taxon>Zygophyllales</taxon>
        <taxon>Zygophyllaceae</taxon>
        <taxon>Tribuloideae</taxon>
        <taxon>Tribulus</taxon>
    </lineage>
</organism>
<dbReference type="GO" id="GO:0015031">
    <property type="term" value="P:protein transport"/>
    <property type="evidence" value="ECO:0007669"/>
    <property type="project" value="UniProtKB-KW"/>
</dbReference>
<feature type="transmembrane region" description="Helical" evidence="4">
    <location>
        <begin position="221"/>
        <end position="239"/>
    </location>
</feature>
<comment type="similarity">
    <text evidence="4">Belongs to the TIC214 family.</text>
</comment>
<geneLocation type="chloroplast" evidence="6"/>
<sequence>MMILKSFILGNLVSLCMKIINSVVVVGLYYGFLTTFSIGPSYLFLLRARVMEEGEGGTENRVSATTGFITGQLMMFISIYYAPLHLALGRPHTITVLALPYLLFHFFFTNHKHFFDYGSTTKNSMRNLSIQCVFLNNLIFQLFNHFILPSSMLVRLVNIYMFRCNNKMLFLTSSFVGWLIGHILFMKWVGLILVWIQQNHSIRSNVLIRSNKYLMSELRNSMAQIFSILLFITCVYYLGRMPSPIFTKKLKETSKTEEGRESEEETDVEIETTYETKWTKQEKEGSIEEDPSPSLFSEEKEDPDKIDEIKDIFWFEKPIVTILFDYKRWNRPLRYIKNDLFENAVRNQMSQYCFYTCLSDGKERISFTYPPSLLTFFEMIQKKTSLFITEKLSSDELYNHWSYTNEQKRKNLSNDFINRVQALDKGSIARDVLEKSIRLCNDETRKEYLPKKYDPFLNGPYRGKMKNFFSVSSTNKISNEIKNFFKEIC</sequence>
<evidence type="ECO:0000256" key="1">
    <source>
        <dbReference type="ARBA" id="ARBA00002515"/>
    </source>
</evidence>
<feature type="transmembrane region" description="Helical" evidence="4">
    <location>
        <begin position="64"/>
        <end position="84"/>
    </location>
</feature>
<keyword evidence="4" id="KW-0813">Transport</keyword>
<feature type="transmembrane region" description="Helical" evidence="4">
    <location>
        <begin position="128"/>
        <end position="148"/>
    </location>
</feature>
<name>A0A8A2Z0H3_TRITE</name>
<dbReference type="PANTHER" id="PTHR33163">
    <property type="entry name" value="PROTEIN TIC 214-RELATED"/>
    <property type="match status" value="1"/>
</dbReference>
<keyword evidence="4" id="KW-0653">Protein transport</keyword>
<dbReference type="EMBL" id="MK341055">
    <property type="protein sequence ID" value="QSX43056.1"/>
    <property type="molecule type" value="Genomic_DNA"/>
</dbReference>
<dbReference type="InterPro" id="IPR008896">
    <property type="entry name" value="TIC214"/>
</dbReference>
<evidence type="ECO:0000313" key="6">
    <source>
        <dbReference type="EMBL" id="QSX43056.1"/>
    </source>
</evidence>
<gene>
    <name evidence="6" type="primary">ycf1</name>
    <name evidence="4" type="synonym">TIC214</name>
</gene>
<dbReference type="GO" id="GO:0009706">
    <property type="term" value="C:chloroplast inner membrane"/>
    <property type="evidence" value="ECO:0007669"/>
    <property type="project" value="UniProtKB-SubCell"/>
</dbReference>
<feature type="region of interest" description="Disordered" evidence="5">
    <location>
        <begin position="278"/>
        <end position="303"/>
    </location>
</feature>
<feature type="transmembrane region" description="Helical" evidence="4">
    <location>
        <begin position="91"/>
        <end position="108"/>
    </location>
</feature>
<comment type="subcellular location">
    <subcellularLocation>
        <location evidence="2">Plastid</location>
        <location evidence="2">Chloroplast inner membrane</location>
        <topology evidence="2">Multi-pass membrane protein</topology>
    </subcellularLocation>
</comment>
<keyword evidence="4 6" id="KW-0934">Plastid</keyword>
<dbReference type="PANTHER" id="PTHR33163:SF40">
    <property type="entry name" value="PROTEIN TIC 214"/>
    <property type="match status" value="1"/>
</dbReference>
<protein>
    <recommendedName>
        <fullName evidence="4">Protein TIC 214</fullName>
    </recommendedName>
    <alternativeName>
        <fullName evidence="4">Translocon at the inner envelope membrane of chloroplasts 214</fullName>
    </alternativeName>
</protein>
<proteinExistence type="inferred from homology"/>
<dbReference type="Pfam" id="PF05758">
    <property type="entry name" value="Ycf1"/>
    <property type="match status" value="1"/>
</dbReference>
<feature type="transmembrane region" description="Helical" evidence="4">
    <location>
        <begin position="20"/>
        <end position="44"/>
    </location>
</feature>
<reference evidence="6" key="2">
    <citation type="submission" date="2021-03" db="EMBL/GenBank/DDBJ databases">
        <title>Complete Chloroplast Genome of Tribulus terrester.</title>
        <authorList>
            <person name="Xi Z."/>
        </authorList>
    </citation>
    <scope>NUCLEOTIDE SEQUENCE</scope>
</reference>
<evidence type="ECO:0000256" key="5">
    <source>
        <dbReference type="SAM" id="MobiDB-lite"/>
    </source>
</evidence>
<keyword evidence="4 6" id="KW-0150">Chloroplast</keyword>
<accession>A0A8A2Z0H3</accession>
<reference evidence="6" key="1">
    <citation type="submission" date="2018-12" db="EMBL/GenBank/DDBJ databases">
        <authorList>
            <person name="Zha X."/>
        </authorList>
    </citation>
    <scope>NUCLEOTIDE SEQUENCE</scope>
</reference>
<comment type="subunit">
    <text evidence="4">Part of the Tic complex.</text>
</comment>